<evidence type="ECO:0000313" key="3">
    <source>
        <dbReference type="RefSeq" id="XP_064073033.1"/>
    </source>
</evidence>
<dbReference type="GeneID" id="113398725"/>
<proteinExistence type="predicted"/>
<accession>A0ABM4AP18</accession>
<evidence type="ECO:0000256" key="1">
    <source>
        <dbReference type="SAM" id="MobiDB-lite"/>
    </source>
</evidence>
<name>A0ABM4AP18_VANTA</name>
<dbReference type="Proteomes" id="UP001652626">
    <property type="component" value="Chromosome 14"/>
</dbReference>
<dbReference type="RefSeq" id="XP_064073033.1">
    <property type="nucleotide sequence ID" value="XM_064216963.1"/>
</dbReference>
<reference evidence="3" key="1">
    <citation type="submission" date="2025-08" db="UniProtKB">
        <authorList>
            <consortium name="RefSeq"/>
        </authorList>
    </citation>
    <scope>IDENTIFICATION</scope>
    <source>
        <tissue evidence="3">Whole body</tissue>
    </source>
</reference>
<protein>
    <submittedName>
        <fullName evidence="3">Uncharacterized protein LOC113398725 isoform X1</fullName>
    </submittedName>
</protein>
<gene>
    <name evidence="3" type="primary">LOC113398725</name>
</gene>
<organism evidence="2 3">
    <name type="scientific">Vanessa tameamea</name>
    <name type="common">Kamehameha butterfly</name>
    <dbReference type="NCBI Taxonomy" id="334116"/>
    <lineage>
        <taxon>Eukaryota</taxon>
        <taxon>Metazoa</taxon>
        <taxon>Ecdysozoa</taxon>
        <taxon>Arthropoda</taxon>
        <taxon>Hexapoda</taxon>
        <taxon>Insecta</taxon>
        <taxon>Pterygota</taxon>
        <taxon>Neoptera</taxon>
        <taxon>Endopterygota</taxon>
        <taxon>Lepidoptera</taxon>
        <taxon>Glossata</taxon>
        <taxon>Ditrysia</taxon>
        <taxon>Papilionoidea</taxon>
        <taxon>Nymphalidae</taxon>
        <taxon>Nymphalinae</taxon>
        <taxon>Vanessa</taxon>
    </lineage>
</organism>
<sequence>MAITSFDIFFDKNTTKSSCSKSSNVNTFSSMKIDYTTNTTLTGSNVKHNKSKIDKYISPYISEDKVQHLSRATEKRFQHKNNDFMSSFPLAVNIYKANSDEFKSAKKCNKKVKKSVLTLPNETAPLPHACTVSDMNDSEYFNDDKDELRPKMRKAVPNKRKSRLRNRLNNLHDKDVKYCSKLDIQMEKSFKDMGTKFAGDDSRNLKKTQKKPLRAKSDFNAHDVWSLLRKAEHFNFRPSPPVSQESSLVSIKKIKRKKNKQRSNRNDSRFIETRTEEFAYISSFVGNPQNSCSLSSFDRITVIEKQDEIQAISNEIGKREADKSTTPFLFNCDNGKTQNTSKSKKSKPKQSRIKMNNSEKSSEHFSHNKLLRPITIQRNDVTLKGRDKKHQSNEIVFQNDIENNKNNFIEINLNNELNMTQINQCNDLDNYCNLSEKSESSKENIIEINIANKKIYDDESKQHVTGITKVVFSKGQNVLLTKQSTVSKQDVLKKSHLSSSAPVNSINPTVNQNSTKLSEIKRKLNSIRFPLVILGKDQLSSTITVENYDPPQFAGLDEHIWPFMRKWYAIDGPNLDDDIISNVNYKYQSLNRDNATTNTCVINNSNKSSCSKVEDKRNALPCDRNDTSLKKPHEKPMHRIKNRMMQFIHKKTIPEHEIYNTKYTDQKPGRHIKVSSRRVDVGTNTVNNLVLSKQPYLLTKNDLQICKNVTPLTTSINNNVKIKSKWASDFIESVIRKIRNGVYYYQEEKDKFKEYHRNTKDDGVQTEAENKNQIVKYSVSNHTIADENTVSENNDSDLLIPGFDNRLSDLEIETLNNFNQVAVKHCVANIIIQFDVALSFENNRVLQLKQSYPCIPITLIKNQPTVFKCKTTIINAFLPAELCSIMPKLMKKIMNYNLSTPVVDKVNSNLSTISEFTRCESDDSNGSLVPVEINLITKIKVANDGQFSSKQISRNISRNMKIKSHKSFDLNDIRGLLTSINTNILPLWHINLIDLCNYEPKTSVVDNTMQSLKRLPNTCNILQLYQFSSKKLLHSSDNYSFVRIVETILGSRNIIFNLNISHNNILQVVFYKNPFMISFVTTKNPDVNVLNSTSPNISIHDPHYGKRNENDDNFVVTSHLNNFYPAKAKTDRNSHTSKPEKRKSVAEFCLNNTRNKKRGFVKLYKKCKSMSSISRNRTSTNLNKITNLEEFCLALGSGKMLSAVLDGNAERKILSTIKEMKNWMNDITPSQALLVLLLTNKKETTNLVRYRPIILQGIAVNRITRTSELDMEIEVIERENLNRLIQYEGITYLPASEENQDSLLEELYWIAKTTASDYQKPFDESSERLLKSLLVKRKKLNPSYLRVMARYVGLGLLKSSK</sequence>
<feature type="compositionally biased region" description="Basic residues" evidence="1">
    <location>
        <begin position="342"/>
        <end position="352"/>
    </location>
</feature>
<keyword evidence="2" id="KW-1185">Reference proteome</keyword>
<evidence type="ECO:0000313" key="2">
    <source>
        <dbReference type="Proteomes" id="UP001652626"/>
    </source>
</evidence>
<feature type="region of interest" description="Disordered" evidence="1">
    <location>
        <begin position="327"/>
        <end position="371"/>
    </location>
</feature>